<dbReference type="GO" id="GO:0000815">
    <property type="term" value="C:ESCRT III complex"/>
    <property type="evidence" value="ECO:0007669"/>
    <property type="project" value="TreeGrafter"/>
</dbReference>
<evidence type="ECO:0000256" key="7">
    <source>
        <dbReference type="SAM" id="MobiDB-lite"/>
    </source>
</evidence>
<dbReference type="Proteomes" id="UP000738349">
    <property type="component" value="Unassembled WGS sequence"/>
</dbReference>
<feature type="coiled-coil region" evidence="6">
    <location>
        <begin position="21"/>
        <end position="48"/>
    </location>
</feature>
<organism evidence="8 9">
    <name type="scientific">Dactylonectria macrodidyma</name>
    <dbReference type="NCBI Taxonomy" id="307937"/>
    <lineage>
        <taxon>Eukaryota</taxon>
        <taxon>Fungi</taxon>
        <taxon>Dikarya</taxon>
        <taxon>Ascomycota</taxon>
        <taxon>Pezizomycotina</taxon>
        <taxon>Sordariomycetes</taxon>
        <taxon>Hypocreomycetidae</taxon>
        <taxon>Hypocreales</taxon>
        <taxon>Nectriaceae</taxon>
        <taxon>Dactylonectria</taxon>
    </lineage>
</organism>
<dbReference type="InterPro" id="IPR005024">
    <property type="entry name" value="Snf7_fam"/>
</dbReference>
<evidence type="ECO:0000256" key="2">
    <source>
        <dbReference type="ARBA" id="ARBA00006190"/>
    </source>
</evidence>
<dbReference type="Pfam" id="PF03357">
    <property type="entry name" value="Snf7"/>
    <property type="match status" value="1"/>
</dbReference>
<keyword evidence="6" id="KW-0175">Coiled coil</keyword>
<feature type="region of interest" description="Disordered" evidence="7">
    <location>
        <begin position="182"/>
        <end position="224"/>
    </location>
</feature>
<proteinExistence type="inferred from homology"/>
<evidence type="ECO:0000256" key="3">
    <source>
        <dbReference type="ARBA" id="ARBA00022753"/>
    </source>
</evidence>
<evidence type="ECO:0000256" key="4">
    <source>
        <dbReference type="ARBA" id="ARBA00040017"/>
    </source>
</evidence>
<dbReference type="EMBL" id="JAGMUV010000007">
    <property type="protein sequence ID" value="KAH7148650.1"/>
    <property type="molecule type" value="Genomic_DNA"/>
</dbReference>
<feature type="compositionally biased region" description="Basic and acidic residues" evidence="7">
    <location>
        <begin position="214"/>
        <end position="224"/>
    </location>
</feature>
<comment type="similarity">
    <text evidence="2">Belongs to the SNF7 family.</text>
</comment>
<sequence length="224" mass="24995">MWGWFGGAAAQKKKDSPKNAILGLRSQLDMLQKREKHLQNQIDEQDAVARKNVSTNKTAAKAALRRKKTHEHSLEQTVGQIGTLEQQINAIESANINRETLAAMEKAGQAMKTIHGKLTPEKVDETMETLREQNALSEEIVNAIVNPSLGEYIDDAELEDELEELQQEQLDEQMLNTGNVPVSDAVHKMPTPANTEPMSNKKAAVQEEDDEEAELRKLQAEMAM</sequence>
<gene>
    <name evidence="8" type="ORF">EDB81DRAFT_469899</name>
</gene>
<dbReference type="GO" id="GO:0006900">
    <property type="term" value="P:vesicle budding from membrane"/>
    <property type="evidence" value="ECO:0007669"/>
    <property type="project" value="TreeGrafter"/>
</dbReference>
<protein>
    <recommendedName>
        <fullName evidence="4">Vacuolar-sorting protein SNF7</fullName>
    </recommendedName>
    <alternativeName>
        <fullName evidence="5">Vacuolar protein-sorting-associated protein 32</fullName>
    </alternativeName>
</protein>
<dbReference type="Gene3D" id="1.10.287.1060">
    <property type="entry name" value="ESAT-6-like"/>
    <property type="match status" value="1"/>
</dbReference>
<evidence type="ECO:0000313" key="9">
    <source>
        <dbReference type="Proteomes" id="UP000738349"/>
    </source>
</evidence>
<dbReference type="GO" id="GO:0005771">
    <property type="term" value="C:multivesicular body"/>
    <property type="evidence" value="ECO:0007669"/>
    <property type="project" value="TreeGrafter"/>
</dbReference>
<keyword evidence="3" id="KW-0967">Endosome</keyword>
<comment type="subcellular location">
    <subcellularLocation>
        <location evidence="1">Endosome</location>
    </subcellularLocation>
</comment>
<name>A0A9P9EZW7_9HYPO</name>
<evidence type="ECO:0000313" key="8">
    <source>
        <dbReference type="EMBL" id="KAH7148650.1"/>
    </source>
</evidence>
<dbReference type="PANTHER" id="PTHR22761:SF10">
    <property type="entry name" value="GH13992P"/>
    <property type="match status" value="1"/>
</dbReference>
<evidence type="ECO:0000256" key="6">
    <source>
        <dbReference type="SAM" id="Coils"/>
    </source>
</evidence>
<dbReference type="GO" id="GO:0032511">
    <property type="term" value="P:late endosome to vacuole transport via multivesicular body sorting pathway"/>
    <property type="evidence" value="ECO:0007669"/>
    <property type="project" value="TreeGrafter"/>
</dbReference>
<dbReference type="OrthoDB" id="5592979at2759"/>
<comment type="caution">
    <text evidence="8">The sequence shown here is derived from an EMBL/GenBank/DDBJ whole genome shotgun (WGS) entry which is preliminary data.</text>
</comment>
<dbReference type="AlphaFoldDB" id="A0A9P9EZW7"/>
<evidence type="ECO:0000256" key="5">
    <source>
        <dbReference type="ARBA" id="ARBA00042586"/>
    </source>
</evidence>
<keyword evidence="9" id="KW-1185">Reference proteome</keyword>
<evidence type="ECO:0000256" key="1">
    <source>
        <dbReference type="ARBA" id="ARBA00004177"/>
    </source>
</evidence>
<dbReference type="PANTHER" id="PTHR22761">
    <property type="entry name" value="CHARGED MULTIVESICULAR BODY PROTEIN"/>
    <property type="match status" value="1"/>
</dbReference>
<reference evidence="8" key="1">
    <citation type="journal article" date="2021" name="Nat. Commun.">
        <title>Genetic determinants of endophytism in the Arabidopsis root mycobiome.</title>
        <authorList>
            <person name="Mesny F."/>
            <person name="Miyauchi S."/>
            <person name="Thiergart T."/>
            <person name="Pickel B."/>
            <person name="Atanasova L."/>
            <person name="Karlsson M."/>
            <person name="Huettel B."/>
            <person name="Barry K.W."/>
            <person name="Haridas S."/>
            <person name="Chen C."/>
            <person name="Bauer D."/>
            <person name="Andreopoulos W."/>
            <person name="Pangilinan J."/>
            <person name="LaButti K."/>
            <person name="Riley R."/>
            <person name="Lipzen A."/>
            <person name="Clum A."/>
            <person name="Drula E."/>
            <person name="Henrissat B."/>
            <person name="Kohler A."/>
            <person name="Grigoriev I.V."/>
            <person name="Martin F.M."/>
            <person name="Hacquard S."/>
        </authorList>
    </citation>
    <scope>NUCLEOTIDE SEQUENCE</scope>
    <source>
        <strain evidence="8">MPI-CAGE-AT-0147</strain>
    </source>
</reference>
<accession>A0A9P9EZW7</accession>
<dbReference type="GO" id="GO:0009898">
    <property type="term" value="C:cytoplasmic side of plasma membrane"/>
    <property type="evidence" value="ECO:0007669"/>
    <property type="project" value="TreeGrafter"/>
</dbReference>